<proteinExistence type="predicted"/>
<evidence type="ECO:0000313" key="2">
    <source>
        <dbReference type="Proteomes" id="UP001213504"/>
    </source>
</evidence>
<reference evidence="1" key="1">
    <citation type="submission" date="2023-04" db="EMBL/GenBank/DDBJ databases">
        <title>Complete genome sequence of a phthalic acid esters degrading bacterial strain.</title>
        <authorList>
            <person name="Weng L."/>
            <person name="Jia Y."/>
            <person name="Ren L."/>
        </authorList>
    </citation>
    <scope>NUCLEOTIDE SEQUENCE</scope>
    <source>
        <strain evidence="1">RL-LY01</strain>
    </source>
</reference>
<evidence type="ECO:0000313" key="1">
    <source>
        <dbReference type="EMBL" id="WFP25429.1"/>
    </source>
</evidence>
<accession>A0AAX3T903</accession>
<protein>
    <submittedName>
        <fullName evidence="1">Uncharacterized protein</fullName>
    </submittedName>
</protein>
<sequence>MSLATTTSQSTNTEYQVITSAAFERARRLGVQVHIPANVRSAQQVHAALDHGESDVEKIVTFSRGRVCAVVERHDYLESDGSPEPSSVVVALSIPPTDVDYLLDKHTIGFGSDEGGRIGALGDVAAVTTAVTRFLRAYVATSSAVIEVL</sequence>
<name>A0AAX3T903_9ACTN</name>
<dbReference type="EMBL" id="CP121270">
    <property type="protein sequence ID" value="WFP25429.1"/>
    <property type="molecule type" value="Genomic_DNA"/>
</dbReference>
<dbReference type="AlphaFoldDB" id="A0AAX3T903"/>
<dbReference type="RefSeq" id="WP_165630667.1">
    <property type="nucleotide sequence ID" value="NZ_CP121270.1"/>
</dbReference>
<gene>
    <name evidence="1" type="ORF">P9A14_02575</name>
</gene>
<dbReference type="Proteomes" id="UP001213504">
    <property type="component" value="Chromosome"/>
</dbReference>
<organism evidence="1 2">
    <name type="scientific">Gordonia hongkongensis</name>
    <dbReference type="NCBI Taxonomy" id="1701090"/>
    <lineage>
        <taxon>Bacteria</taxon>
        <taxon>Bacillati</taxon>
        <taxon>Actinomycetota</taxon>
        <taxon>Actinomycetes</taxon>
        <taxon>Mycobacteriales</taxon>
        <taxon>Gordoniaceae</taxon>
        <taxon>Gordonia</taxon>
    </lineage>
</organism>